<dbReference type="GO" id="GO:0008482">
    <property type="term" value="F:sulfite oxidase activity"/>
    <property type="evidence" value="ECO:0007669"/>
    <property type="project" value="TreeGrafter"/>
</dbReference>
<sequence length="160" mass="18489">MRDMTSYELQLKKRPVETRLVTDREITPNPLHFVRNHGGIPIIDRRDYSFLLDGLVAEPRSFTLDVAHVVCRCWDNALNTQPPDVRTAWNWGRHVTSSCHRISLYGVNKSRPATSARLAEFESKDIPFAPITVPLAFPSHSWEDYDKYWASHDPRDAKDD</sequence>
<evidence type="ECO:0000313" key="2">
    <source>
        <dbReference type="Proteomes" id="UP000310108"/>
    </source>
</evidence>
<dbReference type="Proteomes" id="UP000310108">
    <property type="component" value="Unassembled WGS sequence"/>
</dbReference>
<dbReference type="GO" id="GO:0020037">
    <property type="term" value="F:heme binding"/>
    <property type="evidence" value="ECO:0007669"/>
    <property type="project" value="TreeGrafter"/>
</dbReference>
<dbReference type="EMBL" id="PJEX01000184">
    <property type="protein sequence ID" value="TKW53472.1"/>
    <property type="molecule type" value="Genomic_DNA"/>
</dbReference>
<dbReference type="OrthoDB" id="10051395at2759"/>
<name>A0A4U6XE88_9PEZI</name>
<dbReference type="SUPFAM" id="SSF56524">
    <property type="entry name" value="Oxidoreductase molybdopterin-binding domain"/>
    <property type="match status" value="1"/>
</dbReference>
<accession>A0A4U6XE88</accession>
<comment type="caution">
    <text evidence="1">The sequence shown here is derived from an EMBL/GenBank/DDBJ whole genome shotgun (WGS) entry which is preliminary data.</text>
</comment>
<dbReference type="InterPro" id="IPR036374">
    <property type="entry name" value="OxRdtase_Mopterin-bd_sf"/>
</dbReference>
<reference evidence="1 2" key="1">
    <citation type="journal article" date="2019" name="PLoS ONE">
        <title>Comparative genome analysis indicates high evolutionary potential of pathogenicity genes in Colletotrichum tanaceti.</title>
        <authorList>
            <person name="Lelwala R.V."/>
            <person name="Korhonen P.K."/>
            <person name="Young N.D."/>
            <person name="Scott J.B."/>
            <person name="Ades P.A."/>
            <person name="Gasser R.B."/>
            <person name="Taylor P.W.J."/>
        </authorList>
    </citation>
    <scope>NUCLEOTIDE SEQUENCE [LARGE SCALE GENOMIC DNA]</scope>
    <source>
        <strain evidence="1">BRIP57314</strain>
    </source>
</reference>
<dbReference type="Gene3D" id="3.90.420.10">
    <property type="entry name" value="Oxidoreductase, molybdopterin-binding domain"/>
    <property type="match status" value="1"/>
</dbReference>
<dbReference type="PANTHER" id="PTHR19372">
    <property type="entry name" value="SULFITE REDUCTASE"/>
    <property type="match status" value="1"/>
</dbReference>
<dbReference type="GO" id="GO:0006790">
    <property type="term" value="P:sulfur compound metabolic process"/>
    <property type="evidence" value="ECO:0007669"/>
    <property type="project" value="TreeGrafter"/>
</dbReference>
<dbReference type="PANTHER" id="PTHR19372:SF7">
    <property type="entry name" value="SULFITE OXIDASE, MITOCHONDRIAL"/>
    <property type="match status" value="1"/>
</dbReference>
<evidence type="ECO:0000313" key="1">
    <source>
        <dbReference type="EMBL" id="TKW53472.1"/>
    </source>
</evidence>
<proteinExistence type="predicted"/>
<organism evidence="1 2">
    <name type="scientific">Colletotrichum tanaceti</name>
    <dbReference type="NCBI Taxonomy" id="1306861"/>
    <lineage>
        <taxon>Eukaryota</taxon>
        <taxon>Fungi</taxon>
        <taxon>Dikarya</taxon>
        <taxon>Ascomycota</taxon>
        <taxon>Pezizomycotina</taxon>
        <taxon>Sordariomycetes</taxon>
        <taxon>Hypocreomycetidae</taxon>
        <taxon>Glomerellales</taxon>
        <taxon>Glomerellaceae</taxon>
        <taxon>Colletotrichum</taxon>
        <taxon>Colletotrichum destructivum species complex</taxon>
    </lineage>
</organism>
<gene>
    <name evidence="1" type="ORF">CTA1_13267</name>
</gene>
<protein>
    <submittedName>
        <fullName evidence="1">Uncharacterized protein</fullName>
    </submittedName>
</protein>
<dbReference type="GO" id="GO:0043546">
    <property type="term" value="F:molybdopterin cofactor binding"/>
    <property type="evidence" value="ECO:0007669"/>
    <property type="project" value="TreeGrafter"/>
</dbReference>
<keyword evidence="2" id="KW-1185">Reference proteome</keyword>
<dbReference type="GO" id="GO:0005739">
    <property type="term" value="C:mitochondrion"/>
    <property type="evidence" value="ECO:0007669"/>
    <property type="project" value="TreeGrafter"/>
</dbReference>
<dbReference type="AlphaFoldDB" id="A0A4U6XE88"/>